<evidence type="ECO:0000313" key="3">
    <source>
        <dbReference type="Proteomes" id="UP000027920"/>
    </source>
</evidence>
<keyword evidence="3" id="KW-1185">Reference proteome</keyword>
<dbReference type="PROSITE" id="PS51747">
    <property type="entry name" value="CYT_DCMP_DEAMINASES_2"/>
    <property type="match status" value="1"/>
</dbReference>
<sequence length="213" mass="23584">MPGAQELASAILSATENSIVPLTAEQVSQGSKLFGAAILDRASLSTVIAETNNERESPLLHGEINCIQQFFKIPKESRPDTKDCVFFATHEPCSLCLSGITWSGFNEFYYMFTYEDSRDLFAIPYDIDILQSVYQVASPGDTEETLAAKPLYNRQNKFFTARSLADLIDSVEDPEAQSKLKAELVRVKKLYDSLSATYQEGKKTGTASSSFFS</sequence>
<dbReference type="VEuPathDB" id="FungiDB:A1O9_06437"/>
<reference evidence="2 3" key="1">
    <citation type="submission" date="2013-03" db="EMBL/GenBank/DDBJ databases">
        <title>The Genome Sequence of Exophiala aquamarina CBS 119918.</title>
        <authorList>
            <consortium name="The Broad Institute Genomics Platform"/>
            <person name="Cuomo C."/>
            <person name="de Hoog S."/>
            <person name="Gorbushina A."/>
            <person name="Walker B."/>
            <person name="Young S.K."/>
            <person name="Zeng Q."/>
            <person name="Gargeya S."/>
            <person name="Fitzgerald M."/>
            <person name="Haas B."/>
            <person name="Abouelleil A."/>
            <person name="Allen A.W."/>
            <person name="Alvarado L."/>
            <person name="Arachchi H.M."/>
            <person name="Berlin A.M."/>
            <person name="Chapman S.B."/>
            <person name="Gainer-Dewar J."/>
            <person name="Goldberg J."/>
            <person name="Griggs A."/>
            <person name="Gujja S."/>
            <person name="Hansen M."/>
            <person name="Howarth C."/>
            <person name="Imamovic A."/>
            <person name="Ireland A."/>
            <person name="Larimer J."/>
            <person name="McCowan C."/>
            <person name="Murphy C."/>
            <person name="Pearson M."/>
            <person name="Poon T.W."/>
            <person name="Priest M."/>
            <person name="Roberts A."/>
            <person name="Saif S."/>
            <person name="Shea T."/>
            <person name="Sisk P."/>
            <person name="Sykes S."/>
            <person name="Wortman J."/>
            <person name="Nusbaum C."/>
            <person name="Birren B."/>
        </authorList>
    </citation>
    <scope>NUCLEOTIDE SEQUENCE [LARGE SCALE GENOMIC DNA]</scope>
    <source>
        <strain evidence="2 3">CBS 119918</strain>
    </source>
</reference>
<dbReference type="InterPro" id="IPR016193">
    <property type="entry name" value="Cytidine_deaminase-like"/>
</dbReference>
<name>A0A072PF58_9EURO</name>
<protein>
    <recommendedName>
        <fullName evidence="1">CMP/dCMP-type deaminase domain-containing protein</fullName>
    </recommendedName>
</protein>
<comment type="caution">
    <text evidence="2">The sequence shown here is derived from an EMBL/GenBank/DDBJ whole genome shotgun (WGS) entry which is preliminary data.</text>
</comment>
<dbReference type="STRING" id="1182545.A0A072PF58"/>
<organism evidence="2 3">
    <name type="scientific">Exophiala aquamarina CBS 119918</name>
    <dbReference type="NCBI Taxonomy" id="1182545"/>
    <lineage>
        <taxon>Eukaryota</taxon>
        <taxon>Fungi</taxon>
        <taxon>Dikarya</taxon>
        <taxon>Ascomycota</taxon>
        <taxon>Pezizomycotina</taxon>
        <taxon>Eurotiomycetes</taxon>
        <taxon>Chaetothyriomycetidae</taxon>
        <taxon>Chaetothyriales</taxon>
        <taxon>Herpotrichiellaceae</taxon>
        <taxon>Exophiala</taxon>
    </lineage>
</organism>
<gene>
    <name evidence="2" type="ORF">A1O9_06437</name>
</gene>
<dbReference type="GeneID" id="25281354"/>
<evidence type="ECO:0000313" key="2">
    <source>
        <dbReference type="EMBL" id="KEF58511.1"/>
    </source>
</evidence>
<dbReference type="Proteomes" id="UP000027920">
    <property type="component" value="Unassembled WGS sequence"/>
</dbReference>
<dbReference type="SUPFAM" id="SSF53927">
    <property type="entry name" value="Cytidine deaminase-like"/>
    <property type="match status" value="1"/>
</dbReference>
<dbReference type="Gene3D" id="3.40.140.10">
    <property type="entry name" value="Cytidine Deaminase, domain 2"/>
    <property type="match status" value="1"/>
</dbReference>
<dbReference type="GO" id="GO:0006139">
    <property type="term" value="P:nucleobase-containing compound metabolic process"/>
    <property type="evidence" value="ECO:0007669"/>
    <property type="project" value="UniProtKB-ARBA"/>
</dbReference>
<dbReference type="Pfam" id="PF00383">
    <property type="entry name" value="dCMP_cyt_deam_1"/>
    <property type="match status" value="1"/>
</dbReference>
<accession>A0A072PF58</accession>
<dbReference type="RefSeq" id="XP_013261101.1">
    <property type="nucleotide sequence ID" value="XM_013405647.1"/>
</dbReference>
<feature type="domain" description="CMP/dCMP-type deaminase" evidence="1">
    <location>
        <begin position="15"/>
        <end position="133"/>
    </location>
</feature>
<proteinExistence type="predicted"/>
<dbReference type="HOGENOM" id="CLU_107695_0_0_1"/>
<dbReference type="GO" id="GO:0003824">
    <property type="term" value="F:catalytic activity"/>
    <property type="evidence" value="ECO:0007669"/>
    <property type="project" value="InterPro"/>
</dbReference>
<dbReference type="InterPro" id="IPR002125">
    <property type="entry name" value="CMP_dCMP_dom"/>
</dbReference>
<dbReference type="AlphaFoldDB" id="A0A072PF58"/>
<dbReference type="EMBL" id="AMGV01000004">
    <property type="protein sequence ID" value="KEF58511.1"/>
    <property type="molecule type" value="Genomic_DNA"/>
</dbReference>
<dbReference type="OrthoDB" id="9980836at2759"/>
<evidence type="ECO:0000259" key="1">
    <source>
        <dbReference type="PROSITE" id="PS51747"/>
    </source>
</evidence>